<evidence type="ECO:0000256" key="4">
    <source>
        <dbReference type="ARBA" id="ARBA00025715"/>
    </source>
</evidence>
<evidence type="ECO:0000256" key="3">
    <source>
        <dbReference type="ARBA" id="ARBA00023186"/>
    </source>
</evidence>
<comment type="similarity">
    <text evidence="5 6">Belongs to the small heat shock protein (HSP20) family.</text>
</comment>
<dbReference type="SUPFAM" id="SSF49764">
    <property type="entry name" value="HSP20-like chaperones"/>
    <property type="match status" value="1"/>
</dbReference>
<keyword evidence="10" id="KW-1185">Reference proteome</keyword>
<feature type="compositionally biased region" description="Polar residues" evidence="7">
    <location>
        <begin position="225"/>
        <end position="234"/>
    </location>
</feature>
<keyword evidence="3" id="KW-0143">Chaperone</keyword>
<dbReference type="Pfam" id="PF00011">
    <property type="entry name" value="HSP20"/>
    <property type="match status" value="1"/>
</dbReference>
<comment type="subcellular location">
    <subcellularLocation>
        <location evidence="1">Mitochondrion matrix</location>
    </subcellularLocation>
</comment>
<dbReference type="EMBL" id="ML735776">
    <property type="protein sequence ID" value="KAE8414917.1"/>
    <property type="molecule type" value="Genomic_DNA"/>
</dbReference>
<dbReference type="Pfam" id="PF05347">
    <property type="entry name" value="Complex1_LYR"/>
    <property type="match status" value="1"/>
</dbReference>
<comment type="similarity">
    <text evidence="4">Belongs to the complex I LYR family. SDHAF1 subfamily.</text>
</comment>
<feature type="domain" description="SHSP" evidence="8">
    <location>
        <begin position="129"/>
        <end position="295"/>
    </location>
</feature>
<dbReference type="CDD" id="cd06464">
    <property type="entry name" value="ACD_sHsps-like"/>
    <property type="match status" value="1"/>
</dbReference>
<accession>A0ABQ6WCN8</accession>
<keyword evidence="2" id="KW-0496">Mitochondrion</keyword>
<protein>
    <submittedName>
        <fullName evidence="9">HSP20-like chaperone</fullName>
    </submittedName>
</protein>
<dbReference type="PANTHER" id="PTHR13675">
    <property type="entry name" value="LYR MOTIF-CONTAINING PROTEIN 2"/>
    <property type="match status" value="1"/>
</dbReference>
<evidence type="ECO:0000256" key="2">
    <source>
        <dbReference type="ARBA" id="ARBA00023128"/>
    </source>
</evidence>
<dbReference type="InterPro" id="IPR045295">
    <property type="entry name" value="Complex1_LYR_SDHAF1_LYRM8"/>
</dbReference>
<dbReference type="PROSITE" id="PS01031">
    <property type="entry name" value="SHSP"/>
    <property type="match status" value="1"/>
</dbReference>
<dbReference type="Proteomes" id="UP000325395">
    <property type="component" value="Unassembled WGS sequence"/>
</dbReference>
<dbReference type="Gene3D" id="2.60.40.790">
    <property type="match status" value="1"/>
</dbReference>
<evidence type="ECO:0000256" key="6">
    <source>
        <dbReference type="RuleBase" id="RU003616"/>
    </source>
</evidence>
<evidence type="ECO:0000256" key="5">
    <source>
        <dbReference type="PROSITE-ProRule" id="PRU00285"/>
    </source>
</evidence>
<feature type="region of interest" description="Disordered" evidence="7">
    <location>
        <begin position="181"/>
        <end position="234"/>
    </location>
</feature>
<dbReference type="InterPro" id="IPR002068">
    <property type="entry name" value="A-crystallin/Hsp20_dom"/>
</dbReference>
<gene>
    <name evidence="9" type="ORF">BDV36DRAFT_285767</name>
</gene>
<organism evidence="9 10">
    <name type="scientific">Aspergillus pseudocaelatus</name>
    <dbReference type="NCBI Taxonomy" id="1825620"/>
    <lineage>
        <taxon>Eukaryota</taxon>
        <taxon>Fungi</taxon>
        <taxon>Dikarya</taxon>
        <taxon>Ascomycota</taxon>
        <taxon>Pezizomycotina</taxon>
        <taxon>Eurotiomycetes</taxon>
        <taxon>Eurotiomycetidae</taxon>
        <taxon>Eurotiales</taxon>
        <taxon>Aspergillaceae</taxon>
        <taxon>Aspergillus</taxon>
        <taxon>Aspergillus subgen. Circumdati</taxon>
    </lineage>
</organism>
<sequence length="295" mass="33873">MARLSGLQREVLSLYRKCLRETRKKPLETRSNFKTYARMEFEKYISVNKKDFNAIEYLLRKGHRQLEMYSSPGIRNIRAIWDLRGIYSSLPAHSNMAFLPNFSSDFAPLFHLLEDYDVHQACRPKPRTTPVRSFTPRFDVYELNNNYHLNGELPGVNQASIDIEFIDPHTLVIKGRVERRYRESASNTNEQAEVLNDASSVKSLQPTVEDEDEGASDAASAGSSTKSSEQVAVQEQTKPRYKYWITERPVGDFHRAFTFPTRIDQDTVKATLKDGILSVIVPKEPAPTLKKIRVE</sequence>
<evidence type="ECO:0000259" key="8">
    <source>
        <dbReference type="PROSITE" id="PS01031"/>
    </source>
</evidence>
<dbReference type="InterPro" id="IPR008978">
    <property type="entry name" value="HSP20-like_chaperone"/>
</dbReference>
<dbReference type="PANTHER" id="PTHR13675:SF1">
    <property type="entry name" value="SUCCINATE DEHYDROGENASE ASSEMBLY FACTOR 1, MITOCHONDRIAL"/>
    <property type="match status" value="1"/>
</dbReference>
<proteinExistence type="inferred from homology"/>
<evidence type="ECO:0000256" key="1">
    <source>
        <dbReference type="ARBA" id="ARBA00004305"/>
    </source>
</evidence>
<dbReference type="CDD" id="cd20268">
    <property type="entry name" value="Complex1_LYR_SDHAF1_LYRM8"/>
    <property type="match status" value="1"/>
</dbReference>
<evidence type="ECO:0000313" key="10">
    <source>
        <dbReference type="Proteomes" id="UP000325395"/>
    </source>
</evidence>
<evidence type="ECO:0000256" key="7">
    <source>
        <dbReference type="SAM" id="MobiDB-lite"/>
    </source>
</evidence>
<feature type="compositionally biased region" description="Polar residues" evidence="7">
    <location>
        <begin position="184"/>
        <end position="206"/>
    </location>
</feature>
<reference evidence="9 10" key="1">
    <citation type="submission" date="2019-04" db="EMBL/GenBank/DDBJ databases">
        <authorList>
            <consortium name="DOE Joint Genome Institute"/>
            <person name="Mondo S."/>
            <person name="Kjaerbolling I."/>
            <person name="Vesth T."/>
            <person name="Frisvad J.C."/>
            <person name="Nybo J.L."/>
            <person name="Theobald S."/>
            <person name="Kildgaard S."/>
            <person name="Isbrandt T."/>
            <person name="Kuo A."/>
            <person name="Sato A."/>
            <person name="Lyhne E.K."/>
            <person name="Kogle M.E."/>
            <person name="Wiebenga A."/>
            <person name="Kun R.S."/>
            <person name="Lubbers R.J."/>
            <person name="Makela M.R."/>
            <person name="Barry K."/>
            <person name="Chovatia M."/>
            <person name="Clum A."/>
            <person name="Daum C."/>
            <person name="Haridas S."/>
            <person name="He G."/>
            <person name="LaButti K."/>
            <person name="Lipzen A."/>
            <person name="Riley R."/>
            <person name="Salamov A."/>
            <person name="Simmons B.A."/>
            <person name="Magnuson J.K."/>
            <person name="Henrissat B."/>
            <person name="Mortensen U.H."/>
            <person name="Larsen T.O."/>
            <person name="Devries R.P."/>
            <person name="Grigoriev I.V."/>
            <person name="Machida M."/>
            <person name="Baker S.E."/>
            <person name="Andersen M.R."/>
            <person name="Cantor M.N."/>
            <person name="Hua S.X."/>
        </authorList>
    </citation>
    <scope>NUCLEOTIDE SEQUENCE [LARGE SCALE GENOMIC DNA]</scope>
    <source>
        <strain evidence="9 10">CBS 117616</strain>
    </source>
</reference>
<name>A0ABQ6WCN8_9EURO</name>
<evidence type="ECO:0000313" key="9">
    <source>
        <dbReference type="EMBL" id="KAE8414917.1"/>
    </source>
</evidence>
<dbReference type="InterPro" id="IPR008011">
    <property type="entry name" value="Complex1_LYR_dom"/>
</dbReference>